<evidence type="ECO:0000256" key="5">
    <source>
        <dbReference type="ARBA" id="ARBA00023274"/>
    </source>
</evidence>
<dbReference type="HAMAP" id="MF_01302_B">
    <property type="entry name" value="Ribosomal_uS8_B"/>
    <property type="match status" value="1"/>
</dbReference>
<evidence type="ECO:0000256" key="9">
    <source>
        <dbReference type="RuleBase" id="RU003660"/>
    </source>
</evidence>
<proteinExistence type="inferred from homology"/>
<protein>
    <recommendedName>
        <fullName evidence="6 8">Small ribosomal subunit protein uS8</fullName>
    </recommendedName>
</protein>
<evidence type="ECO:0000313" key="10">
    <source>
        <dbReference type="EMBL" id="OCW56645.1"/>
    </source>
</evidence>
<evidence type="ECO:0000256" key="8">
    <source>
        <dbReference type="HAMAP-Rule" id="MF_01302"/>
    </source>
</evidence>
<keyword evidence="5 8" id="KW-0687">Ribonucleoprotein</keyword>
<dbReference type="NCBIfam" id="NF001109">
    <property type="entry name" value="PRK00136.1"/>
    <property type="match status" value="1"/>
</dbReference>
<dbReference type="FunFam" id="3.30.1490.10:FF:000001">
    <property type="entry name" value="30S ribosomal protein S8"/>
    <property type="match status" value="1"/>
</dbReference>
<dbReference type="PANTHER" id="PTHR11758">
    <property type="entry name" value="40S RIBOSOMAL PROTEIN S15A"/>
    <property type="match status" value="1"/>
</dbReference>
<dbReference type="FunFam" id="3.30.1370.30:FF:000002">
    <property type="entry name" value="30S ribosomal protein S8"/>
    <property type="match status" value="1"/>
</dbReference>
<dbReference type="InterPro" id="IPR000630">
    <property type="entry name" value="Ribosomal_uS8"/>
</dbReference>
<dbReference type="Proteomes" id="UP000094795">
    <property type="component" value="Unassembled WGS sequence"/>
</dbReference>
<dbReference type="Gene3D" id="3.30.1490.10">
    <property type="match status" value="1"/>
</dbReference>
<dbReference type="GO" id="GO:0003735">
    <property type="term" value="F:structural constituent of ribosome"/>
    <property type="evidence" value="ECO:0007669"/>
    <property type="project" value="InterPro"/>
</dbReference>
<dbReference type="GO" id="GO:0006412">
    <property type="term" value="P:translation"/>
    <property type="evidence" value="ECO:0007669"/>
    <property type="project" value="UniProtKB-UniRule"/>
</dbReference>
<gene>
    <name evidence="8" type="primary">rpsH</name>
    <name evidence="10" type="ORF">AWJ14_17065</name>
</gene>
<dbReference type="Gene3D" id="3.30.1370.30">
    <property type="match status" value="1"/>
</dbReference>
<keyword evidence="4 8" id="KW-0689">Ribosomal protein</keyword>
<dbReference type="InterPro" id="IPR047863">
    <property type="entry name" value="Ribosomal_uS8_CS"/>
</dbReference>
<evidence type="ECO:0000256" key="6">
    <source>
        <dbReference type="ARBA" id="ARBA00035258"/>
    </source>
</evidence>
<sequence>MAMTDPLGDMLTRIRNGVARRKSSVSTPASKLRARVLDVLQAEGYIRGYTEVSFDNGKSELSIELKYHEGAPVIREIARVSKPGRRVYVSVKSIPQVANGLGITILSTPKGVLADHVAREHNVGGEVLCSIF</sequence>
<keyword evidence="2 8" id="KW-0699">rRNA-binding</keyword>
<comment type="similarity">
    <text evidence="1 8 9">Belongs to the universal ribosomal protein uS8 family.</text>
</comment>
<dbReference type="AlphaFoldDB" id="A0A1C1YT24"/>
<dbReference type="PROSITE" id="PS00053">
    <property type="entry name" value="RIBOSOMAL_S8"/>
    <property type="match status" value="1"/>
</dbReference>
<dbReference type="SUPFAM" id="SSF56047">
    <property type="entry name" value="Ribosomal protein S8"/>
    <property type="match status" value="1"/>
</dbReference>
<dbReference type="STRING" id="1480615.AWJ14_17065"/>
<dbReference type="GO" id="GO:0005840">
    <property type="term" value="C:ribosome"/>
    <property type="evidence" value="ECO:0007669"/>
    <property type="project" value="UniProtKB-KW"/>
</dbReference>
<evidence type="ECO:0000256" key="7">
    <source>
        <dbReference type="ARBA" id="ARBA00046740"/>
    </source>
</evidence>
<reference evidence="10 11" key="1">
    <citation type="submission" date="2015-12" db="EMBL/GenBank/DDBJ databases">
        <authorList>
            <person name="Shamseldin A."/>
            <person name="Moawad H."/>
            <person name="Abd El-Rahim W.M."/>
            <person name="Sadowsky M.J."/>
        </authorList>
    </citation>
    <scope>NUCLEOTIDE SEQUENCE [LARGE SCALE GENOMIC DNA]</scope>
    <source>
        <strain evidence="10 11">JC234</strain>
    </source>
</reference>
<dbReference type="RefSeq" id="WP_066181241.1">
    <property type="nucleotide sequence ID" value="NZ_LQZT01000034.1"/>
</dbReference>
<organism evidence="10 11">
    <name type="scientific">Hoeflea olei</name>
    <dbReference type="NCBI Taxonomy" id="1480615"/>
    <lineage>
        <taxon>Bacteria</taxon>
        <taxon>Pseudomonadati</taxon>
        <taxon>Pseudomonadota</taxon>
        <taxon>Alphaproteobacteria</taxon>
        <taxon>Hyphomicrobiales</taxon>
        <taxon>Rhizobiaceae</taxon>
        <taxon>Hoeflea</taxon>
    </lineage>
</organism>
<evidence type="ECO:0000256" key="4">
    <source>
        <dbReference type="ARBA" id="ARBA00022980"/>
    </source>
</evidence>
<comment type="caution">
    <text evidence="10">The sequence shown here is derived from an EMBL/GenBank/DDBJ whole genome shotgun (WGS) entry which is preliminary data.</text>
</comment>
<evidence type="ECO:0000256" key="2">
    <source>
        <dbReference type="ARBA" id="ARBA00022730"/>
    </source>
</evidence>
<comment type="function">
    <text evidence="8">One of the primary rRNA binding proteins, it binds directly to 16S rRNA central domain where it helps coordinate assembly of the platform of the 30S subunit.</text>
</comment>
<dbReference type="EMBL" id="LQZT01000034">
    <property type="protein sequence ID" value="OCW56645.1"/>
    <property type="molecule type" value="Genomic_DNA"/>
</dbReference>
<keyword evidence="3 8" id="KW-0694">RNA-binding</keyword>
<dbReference type="GO" id="GO:1990904">
    <property type="term" value="C:ribonucleoprotein complex"/>
    <property type="evidence" value="ECO:0007669"/>
    <property type="project" value="UniProtKB-KW"/>
</dbReference>
<dbReference type="InterPro" id="IPR035987">
    <property type="entry name" value="Ribosomal_uS8_sf"/>
</dbReference>
<comment type="subunit">
    <text evidence="7 8">Part of the 30S ribosomal subunit. Contacts proteins S5 and S12.</text>
</comment>
<evidence type="ECO:0000256" key="1">
    <source>
        <dbReference type="ARBA" id="ARBA00006471"/>
    </source>
</evidence>
<dbReference type="Pfam" id="PF00410">
    <property type="entry name" value="Ribosomal_S8"/>
    <property type="match status" value="1"/>
</dbReference>
<accession>A0A1C1YT24</accession>
<dbReference type="OrthoDB" id="9802617at2"/>
<evidence type="ECO:0000256" key="3">
    <source>
        <dbReference type="ARBA" id="ARBA00022884"/>
    </source>
</evidence>
<dbReference type="GO" id="GO:0019843">
    <property type="term" value="F:rRNA binding"/>
    <property type="evidence" value="ECO:0007669"/>
    <property type="project" value="UniProtKB-UniRule"/>
</dbReference>
<evidence type="ECO:0000313" key="11">
    <source>
        <dbReference type="Proteomes" id="UP000094795"/>
    </source>
</evidence>
<name>A0A1C1YT24_9HYPH</name>
<keyword evidence="11" id="KW-1185">Reference proteome</keyword>
<dbReference type="GO" id="GO:0005737">
    <property type="term" value="C:cytoplasm"/>
    <property type="evidence" value="ECO:0007669"/>
    <property type="project" value="UniProtKB-ARBA"/>
</dbReference>